<proteinExistence type="predicted"/>
<gene>
    <name evidence="1" type="ORF">LCGC14_0859880</name>
</gene>
<protein>
    <submittedName>
        <fullName evidence="1">Uncharacterized protein</fullName>
    </submittedName>
</protein>
<reference evidence="1" key="1">
    <citation type="journal article" date="2015" name="Nature">
        <title>Complex archaea that bridge the gap between prokaryotes and eukaryotes.</title>
        <authorList>
            <person name="Spang A."/>
            <person name="Saw J.H."/>
            <person name="Jorgensen S.L."/>
            <person name="Zaremba-Niedzwiedzka K."/>
            <person name="Martijn J."/>
            <person name="Lind A.E."/>
            <person name="van Eijk R."/>
            <person name="Schleper C."/>
            <person name="Guy L."/>
            <person name="Ettema T.J."/>
        </authorList>
    </citation>
    <scope>NUCLEOTIDE SEQUENCE</scope>
</reference>
<comment type="caution">
    <text evidence="1">The sequence shown here is derived from an EMBL/GenBank/DDBJ whole genome shotgun (WGS) entry which is preliminary data.</text>
</comment>
<name>A0A0F9SET5_9ZZZZ</name>
<accession>A0A0F9SET5</accession>
<evidence type="ECO:0000313" key="1">
    <source>
        <dbReference type="EMBL" id="KKN27898.1"/>
    </source>
</evidence>
<dbReference type="EMBL" id="LAZR01002606">
    <property type="protein sequence ID" value="KKN27898.1"/>
    <property type="molecule type" value="Genomic_DNA"/>
</dbReference>
<dbReference type="AlphaFoldDB" id="A0A0F9SET5"/>
<organism evidence="1">
    <name type="scientific">marine sediment metagenome</name>
    <dbReference type="NCBI Taxonomy" id="412755"/>
    <lineage>
        <taxon>unclassified sequences</taxon>
        <taxon>metagenomes</taxon>
        <taxon>ecological metagenomes</taxon>
    </lineage>
</organism>
<sequence>MDPLWDTTISTEGGAALTPEIWDEGCRLGRERMRHPPRWIHFEPRTGGIFSAVFRRLRWNPRIQD</sequence>